<dbReference type="Pfam" id="PF00069">
    <property type="entry name" value="Pkinase"/>
    <property type="match status" value="1"/>
</dbReference>
<evidence type="ECO:0000313" key="7">
    <source>
        <dbReference type="EMBL" id="CAE7232343.1"/>
    </source>
</evidence>
<evidence type="ECO:0000256" key="5">
    <source>
        <dbReference type="ARBA" id="ARBA00022840"/>
    </source>
</evidence>
<dbReference type="PANTHER" id="PTHR24349">
    <property type="entry name" value="SERINE/THREONINE-PROTEIN KINASE"/>
    <property type="match status" value="1"/>
</dbReference>
<evidence type="ECO:0000256" key="1">
    <source>
        <dbReference type="ARBA" id="ARBA00022527"/>
    </source>
</evidence>
<accession>A0A812KLA3</accession>
<dbReference type="SMART" id="SM00220">
    <property type="entry name" value="S_TKc"/>
    <property type="match status" value="1"/>
</dbReference>
<gene>
    <name evidence="7" type="primary">RPS6KA5</name>
    <name evidence="7" type="ORF">SNAT2548_LOCUS9608</name>
</gene>
<keyword evidence="2" id="KW-0808">Transferase</keyword>
<dbReference type="InterPro" id="IPR000719">
    <property type="entry name" value="Prot_kinase_dom"/>
</dbReference>
<dbReference type="EMBL" id="CAJNDS010000763">
    <property type="protein sequence ID" value="CAE7232343.1"/>
    <property type="molecule type" value="Genomic_DNA"/>
</dbReference>
<dbReference type="GO" id="GO:0005524">
    <property type="term" value="F:ATP binding"/>
    <property type="evidence" value="ECO:0007669"/>
    <property type="project" value="UniProtKB-KW"/>
</dbReference>
<dbReference type="AlphaFoldDB" id="A0A812KLA3"/>
<sequence>MGYEPCAEFSAEGKQQPDQDRGLSWIRFVQGVARVTSPAICCGERQKEVPKHEPADVLVSLEGEQTFEALFQIGELIGHGTFGKVYGCSYRSSGTHDLCVKIVATSGRHAARASRLPKDEKLQLLRLIASLRHPNIVRYFRFLQSSEMLYVVMSRCLGPDLAEHVEAVGHLKMKDVKSFSRMMLSAVASVHQHGLMHRDVKPENFRFTDPAATTLQLLDFGAAKIGDDVPKVHTVVGTLLYAAPEVFEGAYARSCDLWSCGAVIFFLVSGHLPFQTSDVTMLRSMHRDPVLNGECLFRGEYWRQAPLGARSLVRGLLSVEARHRQLTATGGGKAVVVVGPG</sequence>
<dbReference type="Gene3D" id="1.10.510.10">
    <property type="entry name" value="Transferase(Phosphotransferase) domain 1"/>
    <property type="match status" value="1"/>
</dbReference>
<keyword evidence="1" id="KW-0723">Serine/threonine-protein kinase</keyword>
<evidence type="ECO:0000259" key="6">
    <source>
        <dbReference type="PROSITE" id="PS50011"/>
    </source>
</evidence>
<organism evidence="7 8">
    <name type="scientific">Symbiodinium natans</name>
    <dbReference type="NCBI Taxonomy" id="878477"/>
    <lineage>
        <taxon>Eukaryota</taxon>
        <taxon>Sar</taxon>
        <taxon>Alveolata</taxon>
        <taxon>Dinophyceae</taxon>
        <taxon>Suessiales</taxon>
        <taxon>Symbiodiniaceae</taxon>
        <taxon>Symbiodinium</taxon>
    </lineage>
</organism>
<reference evidence="7" key="1">
    <citation type="submission" date="2021-02" db="EMBL/GenBank/DDBJ databases">
        <authorList>
            <person name="Dougan E. K."/>
            <person name="Rhodes N."/>
            <person name="Thang M."/>
            <person name="Chan C."/>
        </authorList>
    </citation>
    <scope>NUCLEOTIDE SEQUENCE</scope>
</reference>
<dbReference type="InterPro" id="IPR011009">
    <property type="entry name" value="Kinase-like_dom_sf"/>
</dbReference>
<dbReference type="InterPro" id="IPR050205">
    <property type="entry name" value="CDPK_Ser/Thr_kinases"/>
</dbReference>
<dbReference type="GO" id="GO:0004674">
    <property type="term" value="F:protein serine/threonine kinase activity"/>
    <property type="evidence" value="ECO:0007669"/>
    <property type="project" value="UniProtKB-KW"/>
</dbReference>
<dbReference type="PROSITE" id="PS50011">
    <property type="entry name" value="PROTEIN_KINASE_DOM"/>
    <property type="match status" value="1"/>
</dbReference>
<name>A0A812KLA3_9DINO</name>
<evidence type="ECO:0000256" key="4">
    <source>
        <dbReference type="ARBA" id="ARBA00022777"/>
    </source>
</evidence>
<dbReference type="OrthoDB" id="406458at2759"/>
<comment type="caution">
    <text evidence="7">The sequence shown here is derived from an EMBL/GenBank/DDBJ whole genome shotgun (WGS) entry which is preliminary data.</text>
</comment>
<dbReference type="SUPFAM" id="SSF56112">
    <property type="entry name" value="Protein kinase-like (PK-like)"/>
    <property type="match status" value="1"/>
</dbReference>
<keyword evidence="4" id="KW-0418">Kinase</keyword>
<feature type="domain" description="Protein kinase" evidence="6">
    <location>
        <begin position="71"/>
        <end position="336"/>
    </location>
</feature>
<keyword evidence="8" id="KW-1185">Reference proteome</keyword>
<keyword evidence="3" id="KW-0547">Nucleotide-binding</keyword>
<dbReference type="Proteomes" id="UP000604046">
    <property type="component" value="Unassembled WGS sequence"/>
</dbReference>
<evidence type="ECO:0000313" key="8">
    <source>
        <dbReference type="Proteomes" id="UP000604046"/>
    </source>
</evidence>
<protein>
    <submittedName>
        <fullName evidence="7">RPS6KA5 protein</fullName>
    </submittedName>
</protein>
<evidence type="ECO:0000256" key="3">
    <source>
        <dbReference type="ARBA" id="ARBA00022741"/>
    </source>
</evidence>
<proteinExistence type="predicted"/>
<keyword evidence="5" id="KW-0067">ATP-binding</keyword>
<evidence type="ECO:0000256" key="2">
    <source>
        <dbReference type="ARBA" id="ARBA00022679"/>
    </source>
</evidence>